<name>A0A8J2ZQK3_9BACI</name>
<dbReference type="Proteomes" id="UP000602050">
    <property type="component" value="Unassembled WGS sequence"/>
</dbReference>
<evidence type="ECO:0008006" key="3">
    <source>
        <dbReference type="Google" id="ProtNLM"/>
    </source>
</evidence>
<organism evidence="1 2">
    <name type="scientific">Compostibacillus humi</name>
    <dbReference type="NCBI Taxonomy" id="1245525"/>
    <lineage>
        <taxon>Bacteria</taxon>
        <taxon>Bacillati</taxon>
        <taxon>Bacillota</taxon>
        <taxon>Bacilli</taxon>
        <taxon>Bacillales</taxon>
        <taxon>Bacillaceae</taxon>
        <taxon>Compostibacillus</taxon>
    </lineage>
</organism>
<comment type="caution">
    <text evidence="1">The sequence shown here is derived from an EMBL/GenBank/DDBJ whole genome shotgun (WGS) entry which is preliminary data.</text>
</comment>
<evidence type="ECO:0000313" key="1">
    <source>
        <dbReference type="EMBL" id="GGH72439.1"/>
    </source>
</evidence>
<gene>
    <name evidence="1" type="ORF">GCM10010978_09350</name>
</gene>
<reference evidence="1" key="1">
    <citation type="journal article" date="2014" name="Int. J. Syst. Evol. Microbiol.">
        <title>Complete genome sequence of Corynebacterium casei LMG S-19264T (=DSM 44701T), isolated from a smear-ripened cheese.</title>
        <authorList>
            <consortium name="US DOE Joint Genome Institute (JGI-PGF)"/>
            <person name="Walter F."/>
            <person name="Albersmeier A."/>
            <person name="Kalinowski J."/>
            <person name="Ruckert C."/>
        </authorList>
    </citation>
    <scope>NUCLEOTIDE SEQUENCE</scope>
    <source>
        <strain evidence="1">CGMCC 1.12360</strain>
    </source>
</reference>
<dbReference type="AlphaFoldDB" id="A0A8J2ZQK3"/>
<dbReference type="EMBL" id="BMEV01000012">
    <property type="protein sequence ID" value="GGH72439.1"/>
    <property type="molecule type" value="Genomic_DNA"/>
</dbReference>
<protein>
    <recommendedName>
        <fullName evidence="3">RDD family protein</fullName>
    </recommendedName>
</protein>
<sequence length="129" mass="14696">MKPITKKRAKAYFIDAAISAAVTMGVEQVLRKKVKNEFVHTVINPTLIMWSLEYFQLRKSGQTYGMKKAGLVLKDQQGNDLTCKQLVKRMAYRDTLSTFKYIGNREAFEGKDGTVFPHDAYANTVIKEI</sequence>
<reference evidence="1" key="2">
    <citation type="submission" date="2020-09" db="EMBL/GenBank/DDBJ databases">
        <authorList>
            <person name="Sun Q."/>
            <person name="Zhou Y."/>
        </authorList>
    </citation>
    <scope>NUCLEOTIDE SEQUENCE</scope>
    <source>
        <strain evidence="1">CGMCC 1.12360</strain>
    </source>
</reference>
<accession>A0A8J2ZQK3</accession>
<evidence type="ECO:0000313" key="2">
    <source>
        <dbReference type="Proteomes" id="UP000602050"/>
    </source>
</evidence>
<proteinExistence type="predicted"/>
<keyword evidence="2" id="KW-1185">Reference proteome</keyword>
<dbReference type="RefSeq" id="WP_188391216.1">
    <property type="nucleotide sequence ID" value="NZ_BMEV01000012.1"/>
</dbReference>